<comment type="similarity">
    <text evidence="1">Belongs to the GAMAD family.</text>
</comment>
<dbReference type="Gene3D" id="3.30.450.30">
    <property type="entry name" value="Dynein light chain 2a, cytoplasmic"/>
    <property type="match status" value="1"/>
</dbReference>
<dbReference type="InterPro" id="IPR004942">
    <property type="entry name" value="Roadblock/LAMTOR2_dom"/>
</dbReference>
<name>A0A7S2VEM1_9STRA</name>
<dbReference type="SMART" id="SM00960">
    <property type="entry name" value="Robl_LC7"/>
    <property type="match status" value="1"/>
</dbReference>
<dbReference type="EMBL" id="HBHT01010545">
    <property type="protein sequence ID" value="CAD9954861.1"/>
    <property type="molecule type" value="Transcribed_RNA"/>
</dbReference>
<feature type="domain" description="Roadblock/LAMTOR2" evidence="2">
    <location>
        <begin position="20"/>
        <end position="111"/>
    </location>
</feature>
<evidence type="ECO:0000259" key="2">
    <source>
        <dbReference type="SMART" id="SM00960"/>
    </source>
</evidence>
<dbReference type="SUPFAM" id="SSF103196">
    <property type="entry name" value="Roadblock/LC7 domain"/>
    <property type="match status" value="1"/>
</dbReference>
<protein>
    <recommendedName>
        <fullName evidence="2">Roadblock/LAMTOR2 domain-containing protein</fullName>
    </recommendedName>
</protein>
<reference evidence="3" key="1">
    <citation type="submission" date="2021-01" db="EMBL/GenBank/DDBJ databases">
        <authorList>
            <person name="Corre E."/>
            <person name="Pelletier E."/>
            <person name="Niang G."/>
            <person name="Scheremetjew M."/>
            <person name="Finn R."/>
            <person name="Kale V."/>
            <person name="Holt S."/>
            <person name="Cochrane G."/>
            <person name="Meng A."/>
            <person name="Brown T."/>
            <person name="Cohen L."/>
        </authorList>
    </citation>
    <scope>NUCLEOTIDE SEQUENCE</scope>
    <source>
        <strain evidence="3">CCMP125</strain>
    </source>
</reference>
<dbReference type="AlphaFoldDB" id="A0A7S2VEM1"/>
<dbReference type="PANTHER" id="PTHR10779">
    <property type="entry name" value="DYNEIN LIGHT CHAIN ROADBLOCK"/>
    <property type="match status" value="1"/>
</dbReference>
<proteinExistence type="inferred from homology"/>
<gene>
    <name evidence="3" type="ORF">APAL1065_LOCUS7042</name>
</gene>
<dbReference type="Pfam" id="PF03259">
    <property type="entry name" value="Robl_LC7"/>
    <property type="match status" value="1"/>
</dbReference>
<evidence type="ECO:0000313" key="3">
    <source>
        <dbReference type="EMBL" id="CAD9954861.1"/>
    </source>
</evidence>
<accession>A0A7S2VEM1</accession>
<evidence type="ECO:0000256" key="1">
    <source>
        <dbReference type="ARBA" id="ARBA00007191"/>
    </source>
</evidence>
<sequence length="113" mass="12231">MAEAGATKAKETASANLQELQETVSRLSSHTGVEAVLILNRDGDIIAESTKAQENMSSTDAATMVSKLLKLATSYVQSLSAEDEVSFLQMRTENGRELYIAPHEGYVLALARR</sequence>
<organism evidence="3">
    <name type="scientific">Entomoneis paludosa</name>
    <dbReference type="NCBI Taxonomy" id="265537"/>
    <lineage>
        <taxon>Eukaryota</taxon>
        <taxon>Sar</taxon>
        <taxon>Stramenopiles</taxon>
        <taxon>Ochrophyta</taxon>
        <taxon>Bacillariophyta</taxon>
        <taxon>Bacillariophyceae</taxon>
        <taxon>Bacillariophycidae</taxon>
        <taxon>Entomoneidaceae</taxon>
        <taxon>Entomoneis</taxon>
    </lineage>
</organism>